<evidence type="ECO:0000259" key="2">
    <source>
        <dbReference type="Pfam" id="PF02719"/>
    </source>
</evidence>
<dbReference type="InterPro" id="IPR036291">
    <property type="entry name" value="NAD(P)-bd_dom_sf"/>
</dbReference>
<gene>
    <name evidence="3" type="primary">pseB</name>
    <name evidence="3" type="ORF">GF068_16165</name>
</gene>
<dbReference type="AlphaFoldDB" id="A0A6N7PT56"/>
<dbReference type="Gene3D" id="3.40.50.720">
    <property type="entry name" value="NAD(P)-binding Rossmann-like Domain"/>
    <property type="match status" value="1"/>
</dbReference>
<dbReference type="Proteomes" id="UP000440224">
    <property type="component" value="Unassembled WGS sequence"/>
</dbReference>
<name>A0A6N7PT56_9BACT</name>
<comment type="similarity">
    <text evidence="1">Belongs to the polysaccharide synthase family.</text>
</comment>
<dbReference type="EMBL" id="WJIE01000004">
    <property type="protein sequence ID" value="MRG93435.1"/>
    <property type="molecule type" value="Genomic_DNA"/>
</dbReference>
<keyword evidence="3" id="KW-0456">Lyase</keyword>
<dbReference type="OrthoDB" id="9769113at2"/>
<dbReference type="SUPFAM" id="SSF51735">
    <property type="entry name" value="NAD(P)-binding Rossmann-fold domains"/>
    <property type="match status" value="1"/>
</dbReference>
<evidence type="ECO:0000313" key="3">
    <source>
        <dbReference type="EMBL" id="MRG93435.1"/>
    </source>
</evidence>
<dbReference type="PANTHER" id="PTHR43318:SF2">
    <property type="entry name" value="UDP-N-ACETYLGLUCOSAMINE 4,6-DEHYDRATASE (INVERTING)"/>
    <property type="match status" value="1"/>
</dbReference>
<dbReference type="CDD" id="cd05237">
    <property type="entry name" value="UDP_invert_4-6DH_SDR_e"/>
    <property type="match status" value="1"/>
</dbReference>
<evidence type="ECO:0000256" key="1">
    <source>
        <dbReference type="ARBA" id="ARBA00007430"/>
    </source>
</evidence>
<dbReference type="NCBIfam" id="TIGR03589">
    <property type="entry name" value="PseB"/>
    <property type="match status" value="1"/>
</dbReference>
<dbReference type="RefSeq" id="WP_153820269.1">
    <property type="nucleotide sequence ID" value="NZ_WJIE01000004.1"/>
</dbReference>
<feature type="domain" description="Polysaccharide biosynthesis protein CapD-like" evidence="2">
    <location>
        <begin position="19"/>
        <end position="291"/>
    </location>
</feature>
<comment type="caution">
    <text evidence="3">The sequence shown here is derived from an EMBL/GenBank/DDBJ whole genome shotgun (WGS) entry which is preliminary data.</text>
</comment>
<keyword evidence="4" id="KW-1185">Reference proteome</keyword>
<dbReference type="Pfam" id="PF02719">
    <property type="entry name" value="Polysacc_synt_2"/>
    <property type="match status" value="1"/>
</dbReference>
<dbReference type="InterPro" id="IPR051203">
    <property type="entry name" value="Polysaccharide_Synthase-Rel"/>
</dbReference>
<accession>A0A6N7PT56</accession>
<protein>
    <submittedName>
        <fullName evidence="3">UDP-N-acetylglucosamine 4,6-dehydratase (Inverting)</fullName>
        <ecNumber evidence="3">4.2.1.115</ecNumber>
    </submittedName>
</protein>
<dbReference type="PANTHER" id="PTHR43318">
    <property type="entry name" value="UDP-N-ACETYLGLUCOSAMINE 4,6-DEHYDRATASE"/>
    <property type="match status" value="1"/>
</dbReference>
<evidence type="ECO:0000313" key="4">
    <source>
        <dbReference type="Proteomes" id="UP000440224"/>
    </source>
</evidence>
<reference evidence="3 4" key="1">
    <citation type="submission" date="2019-10" db="EMBL/GenBank/DDBJ databases">
        <title>A soil myxobacterium in the family Polyangiaceae.</title>
        <authorList>
            <person name="Li Y."/>
            <person name="Wang J."/>
        </authorList>
    </citation>
    <scope>NUCLEOTIDE SEQUENCE [LARGE SCALE GENOMIC DNA]</scope>
    <source>
        <strain evidence="3 4">DSM 14734</strain>
    </source>
</reference>
<sequence length="343" mass="37568">MKRKLAFGDVSPNLEGKVVLVTGGTGSFGTAMVRRLLAEGSPRKVIVFSRDEQKHYQMQQTLDDPRLRYFVGDVRDKDRLRRAFEGVDVVFHSAAMKHVPLAEYNPIEAIRTNISGAENVIDAALERGVERVIALSTDKAVNPVNLYGATKLCMEKLFVAANSYRGASRGTSFAVVRYGNVVGSKGSVVPLFLAQREKGEITITDPRMTRFWISMDQALDLCLHAAAAGKGGEVFVPQIPATDLATLVEALAPECRKRIVGIRPGEKLHEALITADEARQVVDTGKVYVIEPSFPWWGGAHHEGSRVAEDFCYTSANAPHRPGVEELRDLLRSLGFLPAHCAA</sequence>
<proteinExistence type="inferred from homology"/>
<organism evidence="3 4">
    <name type="scientific">Polyangium spumosum</name>
    <dbReference type="NCBI Taxonomy" id="889282"/>
    <lineage>
        <taxon>Bacteria</taxon>
        <taxon>Pseudomonadati</taxon>
        <taxon>Myxococcota</taxon>
        <taxon>Polyangia</taxon>
        <taxon>Polyangiales</taxon>
        <taxon>Polyangiaceae</taxon>
        <taxon>Polyangium</taxon>
    </lineage>
</organism>
<dbReference type="InterPro" id="IPR003869">
    <property type="entry name" value="Polysac_CapD-like"/>
</dbReference>
<dbReference type="GO" id="GO:0016829">
    <property type="term" value="F:lyase activity"/>
    <property type="evidence" value="ECO:0007669"/>
    <property type="project" value="UniProtKB-KW"/>
</dbReference>
<dbReference type="EC" id="4.2.1.115" evidence="3"/>
<dbReference type="InterPro" id="IPR020025">
    <property type="entry name" value="PseB"/>
</dbReference>